<evidence type="ECO:0000313" key="3">
    <source>
        <dbReference type="EMBL" id="MPN21580.1"/>
    </source>
</evidence>
<comment type="caution">
    <text evidence="3">The sequence shown here is derived from an EMBL/GenBank/DDBJ whole genome shotgun (WGS) entry which is preliminary data.</text>
</comment>
<feature type="domain" description="Zinc-ribbon" evidence="2">
    <location>
        <begin position="103"/>
        <end position="124"/>
    </location>
</feature>
<organism evidence="3">
    <name type="scientific">bioreactor metagenome</name>
    <dbReference type="NCBI Taxonomy" id="1076179"/>
    <lineage>
        <taxon>unclassified sequences</taxon>
        <taxon>metagenomes</taxon>
        <taxon>ecological metagenomes</taxon>
    </lineage>
</organism>
<evidence type="ECO:0000256" key="1">
    <source>
        <dbReference type="SAM" id="Coils"/>
    </source>
</evidence>
<dbReference type="InterPro" id="IPR026870">
    <property type="entry name" value="Zinc_ribbon_dom"/>
</dbReference>
<reference evidence="3" key="1">
    <citation type="submission" date="2019-08" db="EMBL/GenBank/DDBJ databases">
        <authorList>
            <person name="Kucharzyk K."/>
            <person name="Murdoch R.W."/>
            <person name="Higgins S."/>
            <person name="Loffler F."/>
        </authorList>
    </citation>
    <scope>NUCLEOTIDE SEQUENCE</scope>
</reference>
<sequence length="125" mass="13451">MDDFLGKLKSGADKLAFEAEKLGKQAEAKADVESLRFSLQSKYAELGKQYYKQRISGGVADPAVEALCKEIAEMEAKVAARNEELKAISNEAYAEPAAEAAKFCSSCGKEMARDAKFCPNCGASN</sequence>
<proteinExistence type="predicted"/>
<accession>A0A645G6I7</accession>
<gene>
    <name evidence="3" type="ORF">SDC9_168960</name>
</gene>
<dbReference type="AlphaFoldDB" id="A0A645G6I7"/>
<keyword evidence="1" id="KW-0175">Coiled coil</keyword>
<protein>
    <recommendedName>
        <fullName evidence="2">Zinc-ribbon domain-containing protein</fullName>
    </recommendedName>
</protein>
<feature type="coiled-coil region" evidence="1">
    <location>
        <begin position="64"/>
        <end position="91"/>
    </location>
</feature>
<evidence type="ECO:0000259" key="2">
    <source>
        <dbReference type="Pfam" id="PF13240"/>
    </source>
</evidence>
<dbReference type="EMBL" id="VSSQ01069585">
    <property type="protein sequence ID" value="MPN21580.1"/>
    <property type="molecule type" value="Genomic_DNA"/>
</dbReference>
<dbReference type="Pfam" id="PF13240">
    <property type="entry name" value="Zn_Ribbon_1"/>
    <property type="match status" value="1"/>
</dbReference>
<name>A0A645G6I7_9ZZZZ</name>